<keyword evidence="4" id="KW-0520">NAD</keyword>
<evidence type="ECO:0000256" key="1">
    <source>
        <dbReference type="ARBA" id="ARBA00009986"/>
    </source>
</evidence>
<gene>
    <name evidence="6" type="ORF">I8J34_17290</name>
</gene>
<dbReference type="CDD" id="cd07105">
    <property type="entry name" value="ALDH_SaliADH"/>
    <property type="match status" value="1"/>
</dbReference>
<comment type="similarity">
    <text evidence="1">Belongs to the aldehyde dehydrogenase family.</text>
</comment>
<keyword evidence="2" id="KW-0521">NADP</keyword>
<proteinExistence type="inferred from homology"/>
<protein>
    <submittedName>
        <fullName evidence="6">Aldehyde dehydrogenase</fullName>
    </submittedName>
</protein>
<evidence type="ECO:0000256" key="3">
    <source>
        <dbReference type="ARBA" id="ARBA00023002"/>
    </source>
</evidence>
<keyword evidence="3" id="KW-0560">Oxidoreductase</keyword>
<dbReference type="FunFam" id="3.40.605.10:FF:000012">
    <property type="entry name" value="NAD-dependent succinate-semialdehyde dehydrogenase"/>
    <property type="match status" value="1"/>
</dbReference>
<dbReference type="Gene3D" id="3.40.605.10">
    <property type="entry name" value="Aldehyde Dehydrogenase, Chain A, domain 1"/>
    <property type="match status" value="1"/>
</dbReference>
<dbReference type="EMBL" id="JAEKFT010000022">
    <property type="protein sequence ID" value="MBT0962940.1"/>
    <property type="molecule type" value="Genomic_DNA"/>
</dbReference>
<dbReference type="Proteomes" id="UP000694660">
    <property type="component" value="Unassembled WGS sequence"/>
</dbReference>
<evidence type="ECO:0000259" key="5">
    <source>
        <dbReference type="Pfam" id="PF00171"/>
    </source>
</evidence>
<dbReference type="InterPro" id="IPR015590">
    <property type="entry name" value="Aldehyde_DH_dom"/>
</dbReference>
<evidence type="ECO:0000256" key="4">
    <source>
        <dbReference type="ARBA" id="ARBA00023027"/>
    </source>
</evidence>
<organism evidence="6 7">
    <name type="scientific">Denitromonas iodatirespirans</name>
    <dbReference type="NCBI Taxonomy" id="2795389"/>
    <lineage>
        <taxon>Bacteria</taxon>
        <taxon>Pseudomonadati</taxon>
        <taxon>Pseudomonadota</taxon>
        <taxon>Betaproteobacteria</taxon>
        <taxon>Rhodocyclales</taxon>
        <taxon>Zoogloeaceae</taxon>
        <taxon>Denitromonas</taxon>
    </lineage>
</organism>
<dbReference type="SUPFAM" id="SSF53720">
    <property type="entry name" value="ALDH-like"/>
    <property type="match status" value="1"/>
</dbReference>
<dbReference type="GO" id="GO:0016620">
    <property type="term" value="F:oxidoreductase activity, acting on the aldehyde or oxo group of donors, NAD or NADP as acceptor"/>
    <property type="evidence" value="ECO:0007669"/>
    <property type="project" value="InterPro"/>
</dbReference>
<evidence type="ECO:0000256" key="2">
    <source>
        <dbReference type="ARBA" id="ARBA00022857"/>
    </source>
</evidence>
<reference evidence="7" key="1">
    <citation type="journal article" date="2022" name="ISME J.">
        <title>Genetic and phylogenetic analysis of dissimilatory iodate-reducing bacteria identifies potential niches across the world's oceans.</title>
        <authorList>
            <person name="Reyes-Umana V."/>
            <person name="Henning Z."/>
            <person name="Lee K."/>
            <person name="Barnum T.P."/>
            <person name="Coates J.D."/>
        </authorList>
    </citation>
    <scope>NUCLEOTIDE SEQUENCE [LARGE SCALE GENOMIC DNA]</scope>
    <source>
        <strain evidence="7">IR12</strain>
    </source>
</reference>
<evidence type="ECO:0000313" key="6">
    <source>
        <dbReference type="EMBL" id="MBT0962940.1"/>
    </source>
</evidence>
<sequence>MFEVPLLIGGRQQSAAKTFTRINPVSGEVATRAAAASVDDARAAVDAAKAAFPAWSATAPNARRALLLKAADAMEARTAEFIERGVAEAGGAPMWYGFNVMLAAGMLREAASLTTQIAGEVIPSDVPGSLAMAIRQPAGVVLGIAPWNAPVILGTRAVATPLACGNTVVLKASEACPAVHALIGEVLADAGLPEGVINVITNAPEDAAQVVEALIAHPAVRRVNFTGSTHVGRIIGELAARHLKPAVLELGGRNPLVVLDDADLDAAVDAAVFSAFFNQGQICMSADRVIVHEAVAEDFLARFAKRTAALKADRPGVEGAALAAMVDPKAAERVRAMVDDALAKGAHLAAGSADVAGAIMQPAIVDGITADMRLAHEESFGPVVTILRVASDEDAIAAANASEYGLSAAVFSRDVGRALAVARQIESGICHINGPTVHDEAQMPFGGVKDSGYGRFGGKAGIDAFTELRWITVQHGPRHYPI</sequence>
<dbReference type="Gene3D" id="3.40.309.10">
    <property type="entry name" value="Aldehyde Dehydrogenase, Chain A, domain 2"/>
    <property type="match status" value="1"/>
</dbReference>
<evidence type="ECO:0000313" key="7">
    <source>
        <dbReference type="Proteomes" id="UP000694660"/>
    </source>
</evidence>
<keyword evidence="7" id="KW-1185">Reference proteome</keyword>
<dbReference type="PANTHER" id="PTHR42986:SF1">
    <property type="entry name" value="BENZALDEHYDE DEHYDROGENASE YFMT"/>
    <property type="match status" value="1"/>
</dbReference>
<dbReference type="Pfam" id="PF00171">
    <property type="entry name" value="Aldedh"/>
    <property type="match status" value="1"/>
</dbReference>
<dbReference type="FunFam" id="3.40.309.10:FF:000010">
    <property type="entry name" value="Gamma-aminobutyraldehyde dehydrogenase"/>
    <property type="match status" value="1"/>
</dbReference>
<comment type="caution">
    <text evidence="6">The sequence shown here is derived from an EMBL/GenBank/DDBJ whole genome shotgun (WGS) entry which is preliminary data.</text>
</comment>
<dbReference type="AlphaFoldDB" id="A0A944D9Z2"/>
<dbReference type="InterPro" id="IPR016162">
    <property type="entry name" value="Ald_DH_N"/>
</dbReference>
<name>A0A944D9Z2_DENI1</name>
<dbReference type="InterPro" id="IPR016163">
    <property type="entry name" value="Ald_DH_C"/>
</dbReference>
<dbReference type="RefSeq" id="WP_214362888.1">
    <property type="nucleotide sequence ID" value="NZ_JAEKFT010000022.1"/>
</dbReference>
<feature type="domain" description="Aldehyde dehydrogenase" evidence="5">
    <location>
        <begin position="14"/>
        <end position="471"/>
    </location>
</feature>
<dbReference type="InterPro" id="IPR016161">
    <property type="entry name" value="Ald_DH/histidinol_DH"/>
</dbReference>
<dbReference type="PANTHER" id="PTHR42986">
    <property type="entry name" value="BENZALDEHYDE DEHYDROGENASE YFMT"/>
    <property type="match status" value="1"/>
</dbReference>
<accession>A0A944D9Z2</accession>